<gene>
    <name evidence="2" type="ORF">B4O97_12180</name>
</gene>
<dbReference type="AlphaFoldDB" id="A0A1Y1RWU6"/>
<dbReference type="RefSeq" id="WP_083051165.1">
    <property type="nucleotide sequence ID" value="NZ_CAXXQO010000003.1"/>
</dbReference>
<comment type="caution">
    <text evidence="2">The sequence shown here is derived from an EMBL/GenBank/DDBJ whole genome shotgun (WGS) entry which is preliminary data.</text>
</comment>
<organism evidence="2 3">
    <name type="scientific">Marispirochaeta aestuarii</name>
    <dbReference type="NCBI Taxonomy" id="1963862"/>
    <lineage>
        <taxon>Bacteria</taxon>
        <taxon>Pseudomonadati</taxon>
        <taxon>Spirochaetota</taxon>
        <taxon>Spirochaetia</taxon>
        <taxon>Spirochaetales</taxon>
        <taxon>Spirochaetaceae</taxon>
        <taxon>Marispirochaeta</taxon>
    </lineage>
</organism>
<feature type="transmembrane region" description="Helical" evidence="1">
    <location>
        <begin position="191"/>
        <end position="209"/>
    </location>
</feature>
<sequence>MTLSLRNAIILLGAGFNLLLLAGFCLSLSLLVPFPAGVTEIREFLGTLASVYNADLIFLFILQLTSLISSLVLYKRFRKTASPEIFFFILFLLSMGIEGARVFPPALRELQVPVYLYQLVIRLLYMARFFGIFSLFTAGLFANGMQYQKVSIAYGISLLTAFTLSSLLPVAEASLQTDTGLDLVTIGDVSIVMITLRILAVINFLVAWIRNNSRDFLWLGLGGSIVLFGYDLALGSEVLWLRIVAAAGIIVGINLFSRRTHEIYLWI</sequence>
<feature type="transmembrane region" description="Helical" evidence="1">
    <location>
        <begin position="152"/>
        <end position="171"/>
    </location>
</feature>
<keyword evidence="1" id="KW-0472">Membrane</keyword>
<evidence type="ECO:0000313" key="3">
    <source>
        <dbReference type="Proteomes" id="UP000192343"/>
    </source>
</evidence>
<dbReference type="STRING" id="1963862.B4O97_12180"/>
<evidence type="ECO:0000256" key="1">
    <source>
        <dbReference type="SAM" id="Phobius"/>
    </source>
</evidence>
<keyword evidence="1" id="KW-1133">Transmembrane helix</keyword>
<name>A0A1Y1RWU6_9SPIO</name>
<reference evidence="2 3" key="1">
    <citation type="submission" date="2017-03" db="EMBL/GenBank/DDBJ databases">
        <title>Draft Genome sequence of Marispirochaeta sp. strain JC444.</title>
        <authorList>
            <person name="Shivani Y."/>
            <person name="Subhash Y."/>
            <person name="Sasikala C."/>
            <person name="Ramana C."/>
        </authorList>
    </citation>
    <scope>NUCLEOTIDE SEQUENCE [LARGE SCALE GENOMIC DNA]</scope>
    <source>
        <strain evidence="2 3">JC444</strain>
    </source>
</reference>
<dbReference type="Proteomes" id="UP000192343">
    <property type="component" value="Unassembled WGS sequence"/>
</dbReference>
<accession>A0A1Y1RWU6</accession>
<feature type="transmembrane region" description="Helical" evidence="1">
    <location>
        <begin position="52"/>
        <end position="73"/>
    </location>
</feature>
<feature type="transmembrane region" description="Helical" evidence="1">
    <location>
        <begin position="85"/>
        <end position="103"/>
    </location>
</feature>
<protein>
    <submittedName>
        <fullName evidence="2">Uncharacterized protein</fullName>
    </submittedName>
</protein>
<feature type="transmembrane region" description="Helical" evidence="1">
    <location>
        <begin position="9"/>
        <end position="32"/>
    </location>
</feature>
<feature type="transmembrane region" description="Helical" evidence="1">
    <location>
        <begin position="239"/>
        <end position="257"/>
    </location>
</feature>
<evidence type="ECO:0000313" key="2">
    <source>
        <dbReference type="EMBL" id="ORC34694.1"/>
    </source>
</evidence>
<keyword evidence="3" id="KW-1185">Reference proteome</keyword>
<dbReference type="OrthoDB" id="359884at2"/>
<dbReference type="EMBL" id="MWQY01000012">
    <property type="protein sequence ID" value="ORC34694.1"/>
    <property type="molecule type" value="Genomic_DNA"/>
</dbReference>
<feature type="transmembrane region" description="Helical" evidence="1">
    <location>
        <begin position="115"/>
        <end position="140"/>
    </location>
</feature>
<feature type="transmembrane region" description="Helical" evidence="1">
    <location>
        <begin position="216"/>
        <end position="233"/>
    </location>
</feature>
<proteinExistence type="predicted"/>
<keyword evidence="1" id="KW-0812">Transmembrane</keyword>